<evidence type="ECO:0000256" key="1">
    <source>
        <dbReference type="ARBA" id="ARBA00022679"/>
    </source>
</evidence>
<proteinExistence type="predicted"/>
<evidence type="ECO:0000313" key="4">
    <source>
        <dbReference type="EMBL" id="GAA4025412.1"/>
    </source>
</evidence>
<protein>
    <submittedName>
        <fullName evidence="4">GNAT family N-acetyltransferase</fullName>
    </submittedName>
</protein>
<dbReference type="SUPFAM" id="SSF55729">
    <property type="entry name" value="Acyl-CoA N-acyltransferases (Nat)"/>
    <property type="match status" value="1"/>
</dbReference>
<keyword evidence="2" id="KW-0012">Acyltransferase</keyword>
<evidence type="ECO:0000313" key="5">
    <source>
        <dbReference type="Proteomes" id="UP001501353"/>
    </source>
</evidence>
<comment type="caution">
    <text evidence="4">The sequence shown here is derived from an EMBL/GenBank/DDBJ whole genome shotgun (WGS) entry which is preliminary data.</text>
</comment>
<dbReference type="InterPro" id="IPR050832">
    <property type="entry name" value="Bact_Acetyltransf"/>
</dbReference>
<name>A0ABP7TFF6_9BURK</name>
<dbReference type="Gene3D" id="3.40.630.30">
    <property type="match status" value="1"/>
</dbReference>
<dbReference type="Pfam" id="PF00583">
    <property type="entry name" value="Acetyltransf_1"/>
    <property type="match status" value="1"/>
</dbReference>
<dbReference type="InterPro" id="IPR000182">
    <property type="entry name" value="GNAT_dom"/>
</dbReference>
<organism evidence="4 5">
    <name type="scientific">Actimicrobium antarcticum</name>
    <dbReference type="NCBI Taxonomy" id="1051899"/>
    <lineage>
        <taxon>Bacteria</taxon>
        <taxon>Pseudomonadati</taxon>
        <taxon>Pseudomonadota</taxon>
        <taxon>Betaproteobacteria</taxon>
        <taxon>Burkholderiales</taxon>
        <taxon>Oxalobacteraceae</taxon>
        <taxon>Actimicrobium</taxon>
    </lineage>
</organism>
<dbReference type="EMBL" id="BAAAZE010000008">
    <property type="protein sequence ID" value="GAA4025412.1"/>
    <property type="molecule type" value="Genomic_DNA"/>
</dbReference>
<evidence type="ECO:0000259" key="3">
    <source>
        <dbReference type="PROSITE" id="PS51186"/>
    </source>
</evidence>
<reference evidence="5" key="1">
    <citation type="journal article" date="2019" name="Int. J. Syst. Evol. Microbiol.">
        <title>The Global Catalogue of Microorganisms (GCM) 10K type strain sequencing project: providing services to taxonomists for standard genome sequencing and annotation.</title>
        <authorList>
            <consortium name="The Broad Institute Genomics Platform"/>
            <consortium name="The Broad Institute Genome Sequencing Center for Infectious Disease"/>
            <person name="Wu L."/>
            <person name="Ma J."/>
        </authorList>
    </citation>
    <scope>NUCLEOTIDE SEQUENCE [LARGE SCALE GENOMIC DNA]</scope>
    <source>
        <strain evidence="5">JCM 16673</strain>
    </source>
</reference>
<dbReference type="InterPro" id="IPR016181">
    <property type="entry name" value="Acyl_CoA_acyltransferase"/>
</dbReference>
<dbReference type="CDD" id="cd04301">
    <property type="entry name" value="NAT_SF"/>
    <property type="match status" value="1"/>
</dbReference>
<dbReference type="PANTHER" id="PTHR43877:SF1">
    <property type="entry name" value="ACETYLTRANSFERASE"/>
    <property type="match status" value="1"/>
</dbReference>
<dbReference type="PROSITE" id="PS51186">
    <property type="entry name" value="GNAT"/>
    <property type="match status" value="1"/>
</dbReference>
<keyword evidence="1" id="KW-0808">Transferase</keyword>
<gene>
    <name evidence="4" type="ORF">GCM10022212_23990</name>
</gene>
<feature type="domain" description="N-acetyltransferase" evidence="3">
    <location>
        <begin position="7"/>
        <end position="180"/>
    </location>
</feature>
<accession>A0ABP7TFF6</accession>
<keyword evidence="5" id="KW-1185">Reference proteome</keyword>
<dbReference type="Proteomes" id="UP001501353">
    <property type="component" value="Unassembled WGS sequence"/>
</dbReference>
<dbReference type="RefSeq" id="WP_344763543.1">
    <property type="nucleotide sequence ID" value="NZ_BAAAZE010000008.1"/>
</dbReference>
<sequence length="180" mass="20247">MSAVDATYLRVATPDDAEGIAMVRIDSWRQTYRDIIPDTYLDNMEVEESMNLWHRVLSTPSAKTSVFVAELDGEVVGFAAGKMLDEPKFGLDAELAAIYLIPDLQRAGIGGRLVNMVARAQQEQGANGLITWVISRNKIARQFFEKHQAELLVEQAFSWDGIDMLEVGYGWRNLSLFRPH</sequence>
<dbReference type="PANTHER" id="PTHR43877">
    <property type="entry name" value="AMINOALKYLPHOSPHONATE N-ACETYLTRANSFERASE-RELATED-RELATED"/>
    <property type="match status" value="1"/>
</dbReference>
<evidence type="ECO:0000256" key="2">
    <source>
        <dbReference type="ARBA" id="ARBA00023315"/>
    </source>
</evidence>